<name>A0A1C4VG54_MICEC</name>
<dbReference type="CDD" id="cd13585">
    <property type="entry name" value="PBP2_TMBP_like"/>
    <property type="match status" value="1"/>
</dbReference>
<keyword evidence="3" id="KW-1185">Reference proteome</keyword>
<reference evidence="3" key="1">
    <citation type="submission" date="2016-06" db="EMBL/GenBank/DDBJ databases">
        <authorList>
            <person name="Varghese N."/>
            <person name="Submissions Spin"/>
        </authorList>
    </citation>
    <scope>NUCLEOTIDE SEQUENCE [LARGE SCALE GENOMIC DNA]</scope>
    <source>
        <strain evidence="3">DSM 43816</strain>
    </source>
</reference>
<dbReference type="InterPro" id="IPR050490">
    <property type="entry name" value="Bact_solute-bd_prot1"/>
</dbReference>
<sequence>MRTGRGLRGAAVALAGVLALTACGGGDQAEESGPANLRMTIWSANEAHLKLFNEIADEYKKANPDVAGITFDPLPFENYTTTLTTQIAGGNAPDLAWVLENSAPDFVSSGALHPLDDTLKKADGYQYDDLSPATLKLWQNDGKLYAYPFSTSPFGVFVNTDMLKKAGQKTPAELIAAGQWNWDTALASAAATQAATGKAGLVVRDFDYKGWDNLSTFWTGWGAQAWSADGKSCGFAAPEMVDAMTTLHKAIFTAKALPGPGTTADFFAGDAAMTVTQISRASLLKADGFAWDLVPLPAGPKGNYAVVGQAGIGVLKQSKNADKAADFLAFFTNPTNSAKLSQFFPPPRQSLLNAETLAKSNPQLKPEQLQKVVIDGISTGVVKPSHAGQAELSQQVRAGLDPLWKPDADVKAVLEGVCTKIQPLLAK</sequence>
<dbReference type="PANTHER" id="PTHR43649:SF12">
    <property type="entry name" value="DIACETYLCHITOBIOSE BINDING PROTEIN DASA"/>
    <property type="match status" value="1"/>
</dbReference>
<dbReference type="SUPFAM" id="SSF53850">
    <property type="entry name" value="Periplasmic binding protein-like II"/>
    <property type="match status" value="1"/>
</dbReference>
<dbReference type="InterPro" id="IPR006059">
    <property type="entry name" value="SBP"/>
</dbReference>
<dbReference type="Pfam" id="PF13416">
    <property type="entry name" value="SBP_bac_8"/>
    <property type="match status" value="1"/>
</dbReference>
<dbReference type="AlphaFoldDB" id="A0A1C4VG54"/>
<protein>
    <submittedName>
        <fullName evidence="2">Carbohydrate ABC transporter substrate-binding protein, CUT1 family</fullName>
    </submittedName>
</protein>
<proteinExistence type="predicted"/>
<evidence type="ECO:0000313" key="2">
    <source>
        <dbReference type="EMBL" id="SCE82942.1"/>
    </source>
</evidence>
<accession>A0A1C4VG54</accession>
<dbReference type="Proteomes" id="UP000198253">
    <property type="component" value="Chromosome I"/>
</dbReference>
<gene>
    <name evidence="2" type="ORF">GA0070618_1229</name>
</gene>
<organism evidence="2 3">
    <name type="scientific">Micromonospora echinospora</name>
    <name type="common">Micromonospora purpurea</name>
    <dbReference type="NCBI Taxonomy" id="1877"/>
    <lineage>
        <taxon>Bacteria</taxon>
        <taxon>Bacillati</taxon>
        <taxon>Actinomycetota</taxon>
        <taxon>Actinomycetes</taxon>
        <taxon>Micromonosporales</taxon>
        <taxon>Micromonosporaceae</taxon>
        <taxon>Micromonospora</taxon>
    </lineage>
</organism>
<dbReference type="Gene3D" id="3.40.190.10">
    <property type="entry name" value="Periplasmic binding protein-like II"/>
    <property type="match status" value="1"/>
</dbReference>
<keyword evidence="1" id="KW-0732">Signal</keyword>
<dbReference type="InParanoid" id="A0A1C4VG54"/>
<evidence type="ECO:0000256" key="1">
    <source>
        <dbReference type="SAM" id="SignalP"/>
    </source>
</evidence>
<dbReference type="PANTHER" id="PTHR43649">
    <property type="entry name" value="ARABINOSE-BINDING PROTEIN-RELATED"/>
    <property type="match status" value="1"/>
</dbReference>
<evidence type="ECO:0000313" key="3">
    <source>
        <dbReference type="Proteomes" id="UP000198253"/>
    </source>
</evidence>
<feature type="chain" id="PRO_5038813708" evidence="1">
    <location>
        <begin position="25"/>
        <end position="427"/>
    </location>
</feature>
<dbReference type="EMBL" id="LT607413">
    <property type="protein sequence ID" value="SCE82942.1"/>
    <property type="molecule type" value="Genomic_DNA"/>
</dbReference>
<dbReference type="RefSeq" id="WP_088980771.1">
    <property type="nucleotide sequence ID" value="NZ_LT607413.1"/>
</dbReference>
<feature type="signal peptide" evidence="1">
    <location>
        <begin position="1"/>
        <end position="24"/>
    </location>
</feature>
<dbReference type="PROSITE" id="PS51257">
    <property type="entry name" value="PROKAR_LIPOPROTEIN"/>
    <property type="match status" value="1"/>
</dbReference>
<dbReference type="OrthoDB" id="3718433at2"/>